<sequence length="63" mass="6858">MKATLKGVKKSSFLALLLSAVFALSACSPEVGSEEWCADMKEKPKGEWTANELADFTKHCLIP</sequence>
<proteinExistence type="predicted"/>
<keyword evidence="1" id="KW-0732">Signal</keyword>
<gene>
    <name evidence="2" type="ORF">CLV83_3546</name>
</gene>
<evidence type="ECO:0008006" key="4">
    <source>
        <dbReference type="Google" id="ProtNLM"/>
    </source>
</evidence>
<feature type="signal peptide" evidence="1">
    <location>
        <begin position="1"/>
        <end position="25"/>
    </location>
</feature>
<accession>A0A4R1GBN2</accession>
<dbReference type="PROSITE" id="PS51257">
    <property type="entry name" value="PROKAR_LIPOPROTEIN"/>
    <property type="match status" value="1"/>
</dbReference>
<evidence type="ECO:0000313" key="3">
    <source>
        <dbReference type="Proteomes" id="UP000294546"/>
    </source>
</evidence>
<reference evidence="2 3" key="1">
    <citation type="submission" date="2019-03" db="EMBL/GenBank/DDBJ databases">
        <title>Genomic Encyclopedia of Archaeal and Bacterial Type Strains, Phase II (KMG-II): from individual species to whole genera.</title>
        <authorList>
            <person name="Goeker M."/>
        </authorList>
    </citation>
    <scope>NUCLEOTIDE SEQUENCE [LARGE SCALE GENOMIC DNA]</scope>
    <source>
        <strain evidence="2 3">DSM 27697</strain>
    </source>
</reference>
<feature type="chain" id="PRO_5020361222" description="DUF3012 domain-containing protein" evidence="1">
    <location>
        <begin position="26"/>
        <end position="63"/>
    </location>
</feature>
<dbReference type="OrthoDB" id="5609437at2"/>
<evidence type="ECO:0000313" key="2">
    <source>
        <dbReference type="EMBL" id="TCK04131.1"/>
    </source>
</evidence>
<dbReference type="InterPro" id="IPR021379">
    <property type="entry name" value="DUF3012"/>
</dbReference>
<keyword evidence="3" id="KW-1185">Reference proteome</keyword>
<name>A0A4R1GBN2_9GAMM</name>
<dbReference type="Proteomes" id="UP000294546">
    <property type="component" value="Unassembled WGS sequence"/>
</dbReference>
<comment type="caution">
    <text evidence="2">The sequence shown here is derived from an EMBL/GenBank/DDBJ whole genome shotgun (WGS) entry which is preliminary data.</text>
</comment>
<organism evidence="2 3">
    <name type="scientific">Marinobacterium mangrovicola</name>
    <dbReference type="NCBI Taxonomy" id="1476959"/>
    <lineage>
        <taxon>Bacteria</taxon>
        <taxon>Pseudomonadati</taxon>
        <taxon>Pseudomonadota</taxon>
        <taxon>Gammaproteobacteria</taxon>
        <taxon>Oceanospirillales</taxon>
        <taxon>Oceanospirillaceae</taxon>
        <taxon>Marinobacterium</taxon>
    </lineage>
</organism>
<dbReference type="Pfam" id="PF11216">
    <property type="entry name" value="DUF3012"/>
    <property type="match status" value="1"/>
</dbReference>
<evidence type="ECO:0000256" key="1">
    <source>
        <dbReference type="SAM" id="SignalP"/>
    </source>
</evidence>
<dbReference type="RefSeq" id="WP_132295527.1">
    <property type="nucleotide sequence ID" value="NZ_SMFU01000011.1"/>
</dbReference>
<dbReference type="AlphaFoldDB" id="A0A4R1GBN2"/>
<dbReference type="EMBL" id="SMFU01000011">
    <property type="protein sequence ID" value="TCK04131.1"/>
    <property type="molecule type" value="Genomic_DNA"/>
</dbReference>
<protein>
    <recommendedName>
        <fullName evidence="4">DUF3012 domain-containing protein</fullName>
    </recommendedName>
</protein>